<evidence type="ECO:0000313" key="3">
    <source>
        <dbReference type="Proteomes" id="UP000078263"/>
    </source>
</evidence>
<dbReference type="InterPro" id="IPR036206">
    <property type="entry name" value="ThiamineP_synth_sf"/>
</dbReference>
<proteinExistence type="predicted"/>
<dbReference type="CDD" id="cd00564">
    <property type="entry name" value="TMP_TenI"/>
    <property type="match status" value="1"/>
</dbReference>
<dbReference type="RefSeq" id="WP_068350415.1">
    <property type="nucleotide sequence ID" value="NZ_CP016033.1"/>
</dbReference>
<dbReference type="KEGG" id="pns:A9D12_05575"/>
<keyword evidence="3" id="KW-1185">Reference proteome</keyword>
<protein>
    <submittedName>
        <fullName evidence="2">Thiamine phosphate synthase</fullName>
    </submittedName>
</protein>
<feature type="domain" description="Thiamine phosphate synthase/TenI" evidence="1">
    <location>
        <begin position="21"/>
        <end position="173"/>
    </location>
</feature>
<reference evidence="2 3" key="1">
    <citation type="submission" date="2016-05" db="EMBL/GenBank/DDBJ databases">
        <title>Compelete Genome Sequence of Bacteriochlorophyll-Synthesizing Bacterium Porphyrobacter neustonensis DSM 9434.</title>
        <authorList>
            <person name="Shi X.-L."/>
            <person name="Wu Y.-H."/>
            <person name="Cheng H."/>
            <person name="Xu L."/>
            <person name="Zhang X.-Q."/>
            <person name="Wang C.-S."/>
            <person name="Xu X.-W."/>
        </authorList>
    </citation>
    <scope>NUCLEOTIDE SEQUENCE [LARGE SCALE GENOMIC DNA]</scope>
    <source>
        <strain evidence="2 3">DSM 9434</strain>
    </source>
</reference>
<dbReference type="Proteomes" id="UP000078263">
    <property type="component" value="Chromosome"/>
</dbReference>
<evidence type="ECO:0000313" key="2">
    <source>
        <dbReference type="EMBL" id="ANK12505.1"/>
    </source>
</evidence>
<organism evidence="2 3">
    <name type="scientific">Erythrobacter neustonensis</name>
    <dbReference type="NCBI Taxonomy" id="1112"/>
    <lineage>
        <taxon>Bacteria</taxon>
        <taxon>Pseudomonadati</taxon>
        <taxon>Pseudomonadota</taxon>
        <taxon>Alphaproteobacteria</taxon>
        <taxon>Sphingomonadales</taxon>
        <taxon>Erythrobacteraceae</taxon>
        <taxon>Erythrobacter/Porphyrobacter group</taxon>
        <taxon>Erythrobacter</taxon>
    </lineage>
</organism>
<dbReference type="AlphaFoldDB" id="A0A192D323"/>
<dbReference type="InterPro" id="IPR013785">
    <property type="entry name" value="Aldolase_TIM"/>
</dbReference>
<dbReference type="OrthoDB" id="8446047at2"/>
<accession>A0A192D323</accession>
<dbReference type="Gene3D" id="3.20.20.70">
    <property type="entry name" value="Aldolase class I"/>
    <property type="match status" value="1"/>
</dbReference>
<dbReference type="Pfam" id="PF02581">
    <property type="entry name" value="TMP-TENI"/>
    <property type="match status" value="1"/>
</dbReference>
<sequence length="185" mass="19175">MAALYSAKVARAKTLPALWLISDARNDAALESALARLPRGSGFVFRHYHLGAAERGERFATLAAAARAHGHCVILSGSAALAQDWGADGIYGPPTALGEPCSLLRLATAHDPHEIALANSAGADGIFLSPVFSTRSHPGADCLGEARFRALAAQAAAPVIALGGMTAQRASQLDWPRWAAIDGLS</sequence>
<dbReference type="GO" id="GO:0009228">
    <property type="term" value="P:thiamine biosynthetic process"/>
    <property type="evidence" value="ECO:0007669"/>
    <property type="project" value="UniProtKB-KW"/>
</dbReference>
<evidence type="ECO:0000259" key="1">
    <source>
        <dbReference type="Pfam" id="PF02581"/>
    </source>
</evidence>
<dbReference type="EMBL" id="CP016033">
    <property type="protein sequence ID" value="ANK12505.1"/>
    <property type="molecule type" value="Genomic_DNA"/>
</dbReference>
<gene>
    <name evidence="2" type="ORF">A9D12_05575</name>
</gene>
<dbReference type="InterPro" id="IPR022998">
    <property type="entry name" value="ThiamineP_synth_TenI"/>
</dbReference>
<name>A0A192D323_9SPHN</name>
<dbReference type="STRING" id="1112.A9D12_05575"/>
<dbReference type="SUPFAM" id="SSF51391">
    <property type="entry name" value="Thiamin phosphate synthase"/>
    <property type="match status" value="1"/>
</dbReference>